<evidence type="ECO:0000256" key="5">
    <source>
        <dbReference type="ARBA" id="ARBA00022650"/>
    </source>
</evidence>
<evidence type="ECO:0000256" key="11">
    <source>
        <dbReference type="ARBA" id="ARBA00022840"/>
    </source>
</evidence>
<dbReference type="PANTHER" id="PTHR11702">
    <property type="entry name" value="DEVELOPMENTALLY REGULATED GTP-BINDING PROTEIN-RELATED"/>
    <property type="match status" value="1"/>
</dbReference>
<dbReference type="PROSITE" id="PS00905">
    <property type="entry name" value="GTP1_OBG"/>
    <property type="match status" value="1"/>
</dbReference>
<dbReference type="InterPro" id="IPR036393">
    <property type="entry name" value="AceGlu_kinase-like_sf"/>
</dbReference>
<dbReference type="InterPro" id="IPR005715">
    <property type="entry name" value="Glu_5kinase/COase_Synthase"/>
</dbReference>
<dbReference type="GO" id="GO:0005737">
    <property type="term" value="C:cytoplasm"/>
    <property type="evidence" value="ECO:0007669"/>
    <property type="project" value="InterPro"/>
</dbReference>
<dbReference type="InterPro" id="IPR036974">
    <property type="entry name" value="PUA_sf"/>
</dbReference>
<dbReference type="GO" id="GO:0005524">
    <property type="term" value="F:ATP binding"/>
    <property type="evidence" value="ECO:0007669"/>
    <property type="project" value="UniProtKB-KW"/>
</dbReference>
<evidence type="ECO:0000256" key="6">
    <source>
        <dbReference type="ARBA" id="ARBA00022679"/>
    </source>
</evidence>
<dbReference type="GO" id="GO:0005525">
    <property type="term" value="F:GTP binding"/>
    <property type="evidence" value="ECO:0007669"/>
    <property type="project" value="UniProtKB-KW"/>
</dbReference>
<proteinExistence type="inferred from homology"/>
<keyword evidence="8" id="KW-0547">Nucleotide-binding</keyword>
<dbReference type="CDD" id="cd04242">
    <property type="entry name" value="AAK_G5K_ProB"/>
    <property type="match status" value="1"/>
</dbReference>
<dbReference type="NCBIfam" id="NF008955">
    <property type="entry name" value="PRK12297.1"/>
    <property type="match status" value="1"/>
</dbReference>
<dbReference type="NCBIfam" id="TIGR01027">
    <property type="entry name" value="proB"/>
    <property type="match status" value="1"/>
</dbReference>
<dbReference type="SUPFAM" id="SSF52540">
    <property type="entry name" value="P-loop containing nucleoside triphosphate hydrolases"/>
    <property type="match status" value="1"/>
</dbReference>
<sequence length="873" mass="91080">MAVPTFVDRVALHVVAGRGGNGVASVHREKFKPLGGPDGGNGGPGGSVVLRVDADVTTLIDYHHSRARRAEHGGHGAGGHRNGSHGGDLVLPVPDGTVVTDAAGTVLADLVGPGTEMVVAHGGKGGLGNAALASSKRKAPGFALLGEPGDELDIHLELKVVADVGLVGFPSAGKSSLVAALSRARPKIADYPFTTLVPNLGVVRAGETTYTVADVPGLIEGASEGRGLGQDFLRHVERCAALVHVVDLASVEPGRDPVSDLEVIERELEQYGGLADRPRLVALNKADVPDGRDMAEIVAADPDWVARIAERGWPVFVVSAASHEGLRELSFAMARLVEERRSMAPIVETERIVIRPATASGPDFTVKGVTVDGAQGWRVRGEKPERWIRQTDFSNDEAVGFLADRLNRLGVEERLVQLGAVEGDAVLIGDPDDAVVFDFRPSMEAGAEMLGRRGEDQRFTTTRPAAQRRREIDAAMGSRAEGETRADVARRIGPAGTRPAVAGAHRVVVKVGSSSLTTAAGGIDPDRLAALVDALAAARARGTEVVLVSSGAIAAGLAPLGLARRPRALAAQQAAASVGQGLLVHRYTAEFARHGLVTGQVLLTQDDVTRRSHYRNATQTMDRLLELGVVPVVNENDTVATSEIRFGDNDRLAALVAHLVRADALVLLSDVDGLYDDAPDRPGARRLAEVRDLGALADVDVSRPGSAGVGTGGMRTKLDAARIATGAGIPVVLTDAPSAGAALAGDPVGTLFHPTGRRRSTRQLWLAHASETKGVVRLDEGAVRAITARQASLLPAGVTGVEGEFYSGDPVDLVGPDGRVVARGLASYDAAEIPGLAGRSTRALARERGAAYEREVVHRDALVVLDGVSPTTP</sequence>
<dbReference type="InterPro" id="IPR031167">
    <property type="entry name" value="G_OBG"/>
</dbReference>
<evidence type="ECO:0000256" key="2">
    <source>
        <dbReference type="ARBA" id="ARBA00007699"/>
    </source>
</evidence>
<dbReference type="PROSITE" id="PS51710">
    <property type="entry name" value="G_OBG"/>
    <property type="match status" value="1"/>
</dbReference>
<dbReference type="Gene3D" id="3.30.300.350">
    <property type="entry name" value="GTP-binding protein OBG, C-terminal domain"/>
    <property type="match status" value="1"/>
</dbReference>
<dbReference type="InterPro" id="IPR019797">
    <property type="entry name" value="Glutamate_5-kinase_CS"/>
</dbReference>
<dbReference type="PROSITE" id="PS51883">
    <property type="entry name" value="OBG"/>
    <property type="match status" value="1"/>
</dbReference>
<feature type="domain" description="OBG-type G" evidence="14">
    <location>
        <begin position="162"/>
        <end position="338"/>
    </location>
</feature>
<keyword evidence="12" id="KW-0460">Magnesium</keyword>
<evidence type="ECO:0000313" key="18">
    <source>
        <dbReference type="Proteomes" id="UP001151287"/>
    </source>
</evidence>
<dbReference type="GO" id="GO:0009084">
    <property type="term" value="P:glutamine family amino acid biosynthetic process"/>
    <property type="evidence" value="ECO:0007669"/>
    <property type="project" value="UniProtKB-ARBA"/>
</dbReference>
<keyword evidence="3" id="KW-0963">Cytoplasm</keyword>
<dbReference type="EMBL" id="JAMQYH010000043">
    <property type="protein sequence ID" value="KAJ1684113.1"/>
    <property type="molecule type" value="Genomic_DNA"/>
</dbReference>
<evidence type="ECO:0000256" key="10">
    <source>
        <dbReference type="ARBA" id="ARBA00022801"/>
    </source>
</evidence>
<feature type="domain" description="OCT" evidence="15">
    <location>
        <begin position="356"/>
        <end position="441"/>
    </location>
</feature>
<dbReference type="AlphaFoldDB" id="A0A9P9Z883"/>
<dbReference type="GO" id="GO:0042254">
    <property type="term" value="P:ribosome biogenesis"/>
    <property type="evidence" value="ECO:0007669"/>
    <property type="project" value="UniProtKB-UniRule"/>
</dbReference>
<evidence type="ECO:0000259" key="16">
    <source>
        <dbReference type="PROSITE" id="PS51883"/>
    </source>
</evidence>
<dbReference type="GO" id="GO:0003924">
    <property type="term" value="F:GTPase activity"/>
    <property type="evidence" value="ECO:0007669"/>
    <property type="project" value="InterPro"/>
</dbReference>
<dbReference type="GO" id="GO:0004349">
    <property type="term" value="F:glutamate 5-kinase activity"/>
    <property type="evidence" value="ECO:0007669"/>
    <property type="project" value="InterPro"/>
</dbReference>
<dbReference type="Pfam" id="PF00696">
    <property type="entry name" value="AA_kinase"/>
    <property type="match status" value="1"/>
</dbReference>
<evidence type="ECO:0000256" key="4">
    <source>
        <dbReference type="ARBA" id="ARBA00022605"/>
    </source>
</evidence>
<keyword evidence="6" id="KW-0808">Transferase</keyword>
<dbReference type="HAMAP" id="MF_00456">
    <property type="entry name" value="ProB"/>
    <property type="match status" value="1"/>
</dbReference>
<evidence type="ECO:0008006" key="19">
    <source>
        <dbReference type="Google" id="ProtNLM"/>
    </source>
</evidence>
<keyword evidence="13" id="KW-0342">GTP-binding</keyword>
<dbReference type="InterPro" id="IPR036346">
    <property type="entry name" value="GTP-bd_prot_GTP1/OBG_C_sf"/>
</dbReference>
<comment type="caution">
    <text evidence="17">The sequence shown here is derived from an EMBL/GenBank/DDBJ whole genome shotgun (WGS) entry which is preliminary data.</text>
</comment>
<evidence type="ECO:0000259" key="15">
    <source>
        <dbReference type="PROSITE" id="PS51881"/>
    </source>
</evidence>
<dbReference type="NCBIfam" id="TIGR02729">
    <property type="entry name" value="Obg_CgtA"/>
    <property type="match status" value="1"/>
</dbReference>
<keyword evidence="7" id="KW-0479">Metal-binding</keyword>
<dbReference type="GO" id="GO:0003723">
    <property type="term" value="F:RNA binding"/>
    <property type="evidence" value="ECO:0007669"/>
    <property type="project" value="InterPro"/>
</dbReference>
<dbReference type="InterPro" id="IPR001057">
    <property type="entry name" value="Glu/AcGlu_kinase"/>
</dbReference>
<dbReference type="Gene3D" id="2.70.210.12">
    <property type="entry name" value="GTP1/OBG domain"/>
    <property type="match status" value="1"/>
</dbReference>
<protein>
    <recommendedName>
        <fullName evidence="19">Glutamate 5-kinase</fullName>
    </recommendedName>
</protein>
<evidence type="ECO:0000256" key="7">
    <source>
        <dbReference type="ARBA" id="ARBA00022723"/>
    </source>
</evidence>
<dbReference type="OrthoDB" id="347018at2759"/>
<dbReference type="CDD" id="cd01898">
    <property type="entry name" value="Obg"/>
    <property type="match status" value="1"/>
</dbReference>
<evidence type="ECO:0000256" key="9">
    <source>
        <dbReference type="ARBA" id="ARBA00022777"/>
    </source>
</evidence>
<evidence type="ECO:0000256" key="1">
    <source>
        <dbReference type="ARBA" id="ARBA00001946"/>
    </source>
</evidence>
<dbReference type="Gene3D" id="3.40.1160.10">
    <property type="entry name" value="Acetylglutamate kinase-like"/>
    <property type="match status" value="2"/>
</dbReference>
<dbReference type="FunFam" id="2.70.210.12:FF:000001">
    <property type="entry name" value="GTPase Obg"/>
    <property type="match status" value="1"/>
</dbReference>
<keyword evidence="9" id="KW-0418">Kinase</keyword>
<dbReference type="InterPro" id="IPR001048">
    <property type="entry name" value="Asp/Glu/Uridylate_kinase"/>
</dbReference>
<dbReference type="PRINTS" id="PR00474">
    <property type="entry name" value="GLU5KINASE"/>
</dbReference>
<dbReference type="PROSITE" id="PS51881">
    <property type="entry name" value="OCT"/>
    <property type="match status" value="1"/>
</dbReference>
<dbReference type="InterPro" id="IPR002478">
    <property type="entry name" value="PUA"/>
</dbReference>
<dbReference type="HAMAP" id="MF_01454">
    <property type="entry name" value="GTPase_Obg"/>
    <property type="match status" value="1"/>
</dbReference>
<dbReference type="InterPro" id="IPR041739">
    <property type="entry name" value="G5K_ProB"/>
</dbReference>
<evidence type="ECO:0000256" key="13">
    <source>
        <dbReference type="ARBA" id="ARBA00023134"/>
    </source>
</evidence>
<feature type="domain" description="Obg" evidence="16">
    <location>
        <begin position="4"/>
        <end position="161"/>
    </location>
</feature>
<dbReference type="InterPro" id="IPR045086">
    <property type="entry name" value="OBG_GTPase"/>
</dbReference>
<dbReference type="SUPFAM" id="SSF53633">
    <property type="entry name" value="Carbamate kinase-like"/>
    <property type="match status" value="1"/>
</dbReference>
<keyword evidence="11" id="KW-0067">ATP-binding</keyword>
<dbReference type="CDD" id="cd21157">
    <property type="entry name" value="PUA_G5K"/>
    <property type="match status" value="1"/>
</dbReference>
<keyword evidence="5" id="KW-0641">Proline biosynthesis</keyword>
<keyword evidence="18" id="KW-1185">Reference proteome</keyword>
<comment type="similarity">
    <text evidence="2">Belongs to the TRAFAC class OBG-HflX-like GTPase superfamily. OBG GTPase family.</text>
</comment>
<dbReference type="Pfam" id="PF01926">
    <property type="entry name" value="MMR_HSR1"/>
    <property type="match status" value="1"/>
</dbReference>
<evidence type="ECO:0000259" key="14">
    <source>
        <dbReference type="PROSITE" id="PS51710"/>
    </source>
</evidence>
<dbReference type="SMART" id="SM00359">
    <property type="entry name" value="PUA"/>
    <property type="match status" value="1"/>
</dbReference>
<dbReference type="Pfam" id="PF01472">
    <property type="entry name" value="PUA"/>
    <property type="match status" value="1"/>
</dbReference>
<dbReference type="InterPro" id="IPR006169">
    <property type="entry name" value="GTP1_OBG_dom"/>
</dbReference>
<dbReference type="InterPro" id="IPR014100">
    <property type="entry name" value="GTP-bd_Obg/CgtA"/>
</dbReference>
<organism evidence="17 18">
    <name type="scientific">Rhynchospora breviuscula</name>
    <dbReference type="NCBI Taxonomy" id="2022672"/>
    <lineage>
        <taxon>Eukaryota</taxon>
        <taxon>Viridiplantae</taxon>
        <taxon>Streptophyta</taxon>
        <taxon>Embryophyta</taxon>
        <taxon>Tracheophyta</taxon>
        <taxon>Spermatophyta</taxon>
        <taxon>Magnoliopsida</taxon>
        <taxon>Liliopsida</taxon>
        <taxon>Poales</taxon>
        <taxon>Cyperaceae</taxon>
        <taxon>Cyperoideae</taxon>
        <taxon>Rhynchosporeae</taxon>
        <taxon>Rhynchospora</taxon>
    </lineage>
</organism>
<dbReference type="InterPro" id="IPR036726">
    <property type="entry name" value="GTP1_OBG_dom_sf"/>
</dbReference>
<dbReference type="NCBIfam" id="TIGR03595">
    <property type="entry name" value="Obg_CgtA_exten"/>
    <property type="match status" value="1"/>
</dbReference>
<dbReference type="SUPFAM" id="SSF88697">
    <property type="entry name" value="PUA domain-like"/>
    <property type="match status" value="1"/>
</dbReference>
<dbReference type="Proteomes" id="UP001151287">
    <property type="component" value="Unassembled WGS sequence"/>
</dbReference>
<dbReference type="NCBIfam" id="NF008954">
    <property type="entry name" value="PRK12296.1"/>
    <property type="match status" value="1"/>
</dbReference>
<dbReference type="PANTHER" id="PTHR11702:SF31">
    <property type="entry name" value="MITOCHONDRIAL RIBOSOME-ASSOCIATED GTPASE 2"/>
    <property type="match status" value="1"/>
</dbReference>
<dbReference type="Pfam" id="PF01018">
    <property type="entry name" value="GTP1_OBG"/>
    <property type="match status" value="1"/>
</dbReference>
<dbReference type="InterPro" id="IPR015947">
    <property type="entry name" value="PUA-like_sf"/>
</dbReference>
<dbReference type="Gene3D" id="2.30.130.10">
    <property type="entry name" value="PUA domain"/>
    <property type="match status" value="1"/>
</dbReference>
<dbReference type="PROSITE" id="PS00902">
    <property type="entry name" value="GLUTAMATE_5_KINASE"/>
    <property type="match status" value="1"/>
</dbReference>
<dbReference type="FunFam" id="3.40.1160.10:FF:000018">
    <property type="entry name" value="Glutamate 5-kinase"/>
    <property type="match status" value="1"/>
</dbReference>
<dbReference type="InterPro" id="IPR015349">
    <property type="entry name" value="OCT_dom"/>
</dbReference>
<dbReference type="NCBIfam" id="NF008956">
    <property type="entry name" value="PRK12299.1"/>
    <property type="match status" value="1"/>
</dbReference>
<evidence type="ECO:0000313" key="17">
    <source>
        <dbReference type="EMBL" id="KAJ1684113.1"/>
    </source>
</evidence>
<dbReference type="Pfam" id="PF09269">
    <property type="entry name" value="DUF1967"/>
    <property type="match status" value="1"/>
</dbReference>
<keyword evidence="10" id="KW-0378">Hydrolase</keyword>
<evidence type="ECO:0000256" key="12">
    <source>
        <dbReference type="ARBA" id="ARBA00022842"/>
    </source>
</evidence>
<comment type="cofactor">
    <cofactor evidence="1">
        <name>Mg(2+)</name>
        <dbReference type="ChEBI" id="CHEBI:18420"/>
    </cofactor>
</comment>
<dbReference type="InterPro" id="IPR027417">
    <property type="entry name" value="P-loop_NTPase"/>
</dbReference>
<evidence type="ECO:0000256" key="3">
    <source>
        <dbReference type="ARBA" id="ARBA00022490"/>
    </source>
</evidence>
<name>A0A9P9Z883_9POAL</name>
<dbReference type="InterPro" id="IPR006073">
    <property type="entry name" value="GTP-bd"/>
</dbReference>
<keyword evidence="4" id="KW-0028">Amino-acid biosynthesis</keyword>
<reference evidence="17" key="1">
    <citation type="journal article" date="2022" name="Cell">
        <title>Repeat-based holocentromeres influence genome architecture and karyotype evolution.</title>
        <authorList>
            <person name="Hofstatter P.G."/>
            <person name="Thangavel G."/>
            <person name="Lux T."/>
            <person name="Neumann P."/>
            <person name="Vondrak T."/>
            <person name="Novak P."/>
            <person name="Zhang M."/>
            <person name="Costa L."/>
            <person name="Castellani M."/>
            <person name="Scott A."/>
            <person name="Toegelov H."/>
            <person name="Fuchs J."/>
            <person name="Mata-Sucre Y."/>
            <person name="Dias Y."/>
            <person name="Vanzela A.L.L."/>
            <person name="Huettel B."/>
            <person name="Almeida C.C.S."/>
            <person name="Simkova H."/>
            <person name="Souza G."/>
            <person name="Pedrosa-Harand A."/>
            <person name="Macas J."/>
            <person name="Mayer K.F.X."/>
            <person name="Houben A."/>
            <person name="Marques A."/>
        </authorList>
    </citation>
    <scope>NUCLEOTIDE SEQUENCE</scope>
    <source>
        <strain evidence="17">RhyBre1mFocal</strain>
    </source>
</reference>
<accession>A0A9P9Z883</accession>
<evidence type="ECO:0000256" key="8">
    <source>
        <dbReference type="ARBA" id="ARBA00022741"/>
    </source>
</evidence>
<dbReference type="PROSITE" id="PS50890">
    <property type="entry name" value="PUA"/>
    <property type="match status" value="1"/>
</dbReference>
<dbReference type="SUPFAM" id="SSF82051">
    <property type="entry name" value="Obg GTP-binding protein N-terminal domain"/>
    <property type="match status" value="1"/>
</dbReference>
<dbReference type="InterPro" id="IPR006074">
    <property type="entry name" value="GTP1-OBG_CS"/>
</dbReference>
<dbReference type="GO" id="GO:0000287">
    <property type="term" value="F:magnesium ion binding"/>
    <property type="evidence" value="ECO:0007669"/>
    <property type="project" value="InterPro"/>
</dbReference>
<dbReference type="SUPFAM" id="SSF102741">
    <property type="entry name" value="Obg GTP-binding protein C-terminal domain"/>
    <property type="match status" value="1"/>
</dbReference>
<dbReference type="Gene3D" id="3.40.50.300">
    <property type="entry name" value="P-loop containing nucleotide triphosphate hydrolases"/>
    <property type="match status" value="1"/>
</dbReference>
<gene>
    <name evidence="17" type="ORF">LUZ63_020682</name>
</gene>